<evidence type="ECO:0000256" key="1">
    <source>
        <dbReference type="SAM" id="MobiDB-lite"/>
    </source>
</evidence>
<reference evidence="2 3" key="1">
    <citation type="journal article" date="2009" name="Nature">
        <title>The Sorghum bicolor genome and the diversification of grasses.</title>
        <authorList>
            <person name="Paterson A.H."/>
            <person name="Bowers J.E."/>
            <person name="Bruggmann R."/>
            <person name="Dubchak I."/>
            <person name="Grimwood J."/>
            <person name="Gundlach H."/>
            <person name="Haberer G."/>
            <person name="Hellsten U."/>
            <person name="Mitros T."/>
            <person name="Poliakov A."/>
            <person name="Schmutz J."/>
            <person name="Spannagl M."/>
            <person name="Tang H."/>
            <person name="Wang X."/>
            <person name="Wicker T."/>
            <person name="Bharti A.K."/>
            <person name="Chapman J."/>
            <person name="Feltus F.A."/>
            <person name="Gowik U."/>
            <person name="Grigoriev I.V."/>
            <person name="Lyons E."/>
            <person name="Maher C.A."/>
            <person name="Martis M."/>
            <person name="Narechania A."/>
            <person name="Otillar R.P."/>
            <person name="Penning B.W."/>
            <person name="Salamov A.A."/>
            <person name="Wang Y."/>
            <person name="Zhang L."/>
            <person name="Carpita N.C."/>
            <person name="Freeling M."/>
            <person name="Gingle A.R."/>
            <person name="Hash C.T."/>
            <person name="Keller B."/>
            <person name="Klein P."/>
            <person name="Kresovich S."/>
            <person name="McCann M.C."/>
            <person name="Ming R."/>
            <person name="Peterson D.G."/>
            <person name="Mehboob-ur-Rahman"/>
            <person name="Ware D."/>
            <person name="Westhoff P."/>
            <person name="Mayer K.F."/>
            <person name="Messing J."/>
            <person name="Rokhsar D.S."/>
        </authorList>
    </citation>
    <scope>NUCLEOTIDE SEQUENCE [LARGE SCALE GENOMIC DNA]</scope>
    <source>
        <strain evidence="3">cv. BTx623</strain>
    </source>
</reference>
<protein>
    <submittedName>
        <fullName evidence="2">Uncharacterized protein</fullName>
    </submittedName>
</protein>
<sequence>MAKWAMALPRFFRCSRLPATTVPARYPEFGPQAVWCPWHWHLKALVLLEHGLGPPAPGAGGLRGAARSCRSLRVALTPPHRQRTEQAGRQRLTCICMAVSLPGGTRLAAEPTSPRKERGGQRGDSCSIDPLRDPGPPDTATAPPHNCSQGELNKAPMYVLLYCVSVCVILKKTMTPWNATETS</sequence>
<dbReference type="Gramene" id="KXG32877">
    <property type="protein sequence ID" value="KXG32877"/>
    <property type="gene ID" value="SORBI_3003G217566"/>
</dbReference>
<reference evidence="3" key="2">
    <citation type="journal article" date="2018" name="Plant J.">
        <title>The Sorghum bicolor reference genome: improved assembly, gene annotations, a transcriptome atlas, and signatures of genome organization.</title>
        <authorList>
            <person name="McCormick R.F."/>
            <person name="Truong S.K."/>
            <person name="Sreedasyam A."/>
            <person name="Jenkins J."/>
            <person name="Shu S."/>
            <person name="Sims D."/>
            <person name="Kennedy M."/>
            <person name="Amirebrahimi M."/>
            <person name="Weers B.D."/>
            <person name="McKinley B."/>
            <person name="Mattison A."/>
            <person name="Morishige D.T."/>
            <person name="Grimwood J."/>
            <person name="Schmutz J."/>
            <person name="Mullet J.E."/>
        </authorList>
    </citation>
    <scope>NUCLEOTIDE SEQUENCE [LARGE SCALE GENOMIC DNA]</scope>
    <source>
        <strain evidence="3">cv. BTx623</strain>
    </source>
</reference>
<evidence type="ECO:0000313" key="3">
    <source>
        <dbReference type="Proteomes" id="UP000000768"/>
    </source>
</evidence>
<dbReference type="AlphaFoldDB" id="A0A1B6Q4M5"/>
<organism evidence="2 3">
    <name type="scientific">Sorghum bicolor</name>
    <name type="common">Sorghum</name>
    <name type="synonym">Sorghum vulgare</name>
    <dbReference type="NCBI Taxonomy" id="4558"/>
    <lineage>
        <taxon>Eukaryota</taxon>
        <taxon>Viridiplantae</taxon>
        <taxon>Streptophyta</taxon>
        <taxon>Embryophyta</taxon>
        <taxon>Tracheophyta</taxon>
        <taxon>Spermatophyta</taxon>
        <taxon>Magnoliopsida</taxon>
        <taxon>Liliopsida</taxon>
        <taxon>Poales</taxon>
        <taxon>Poaceae</taxon>
        <taxon>PACMAD clade</taxon>
        <taxon>Panicoideae</taxon>
        <taxon>Andropogonodae</taxon>
        <taxon>Andropogoneae</taxon>
        <taxon>Sorghinae</taxon>
        <taxon>Sorghum</taxon>
    </lineage>
</organism>
<keyword evidence="3" id="KW-1185">Reference proteome</keyword>
<feature type="region of interest" description="Disordered" evidence="1">
    <location>
        <begin position="106"/>
        <end position="146"/>
    </location>
</feature>
<dbReference type="Proteomes" id="UP000000768">
    <property type="component" value="Chromosome 3"/>
</dbReference>
<dbReference type="EMBL" id="CM000762">
    <property type="protein sequence ID" value="KXG32877.2"/>
    <property type="molecule type" value="Genomic_DNA"/>
</dbReference>
<dbReference type="InParanoid" id="A0A1B6Q4M5"/>
<evidence type="ECO:0000313" key="2">
    <source>
        <dbReference type="EMBL" id="KXG32877.2"/>
    </source>
</evidence>
<accession>A0A1B6Q4M5</accession>
<gene>
    <name evidence="2" type="ORF">SORBI_3003G217566</name>
</gene>
<name>A0A1B6Q4M5_SORBI</name>
<proteinExistence type="predicted"/>